<feature type="domain" description="URB1 N-terminal" evidence="2">
    <location>
        <begin position="79"/>
        <end position="382"/>
    </location>
</feature>
<dbReference type="EMBL" id="BSYR01000014">
    <property type="protein sequence ID" value="GMI77626.1"/>
    <property type="molecule type" value="Genomic_DNA"/>
</dbReference>
<evidence type="ECO:0000313" key="4">
    <source>
        <dbReference type="EMBL" id="GMI77626.1"/>
    </source>
</evidence>
<dbReference type="GO" id="GO:0000463">
    <property type="term" value="P:maturation of LSU-rRNA from tricistronic rRNA transcript (SSU-rRNA, 5.8S rRNA, LSU-rRNA)"/>
    <property type="evidence" value="ECO:0007669"/>
    <property type="project" value="TreeGrafter"/>
</dbReference>
<dbReference type="PANTHER" id="PTHR13500:SF0">
    <property type="entry name" value="NUCLEOLAR PRE-RIBOSOMAL-ASSOCIATED PROTEIN 1"/>
    <property type="match status" value="1"/>
</dbReference>
<organism evidence="4 5">
    <name type="scientific">Hibiscus trionum</name>
    <name type="common">Flower of an hour</name>
    <dbReference type="NCBI Taxonomy" id="183268"/>
    <lineage>
        <taxon>Eukaryota</taxon>
        <taxon>Viridiplantae</taxon>
        <taxon>Streptophyta</taxon>
        <taxon>Embryophyta</taxon>
        <taxon>Tracheophyta</taxon>
        <taxon>Spermatophyta</taxon>
        <taxon>Magnoliopsida</taxon>
        <taxon>eudicotyledons</taxon>
        <taxon>Gunneridae</taxon>
        <taxon>Pentapetalae</taxon>
        <taxon>rosids</taxon>
        <taxon>malvids</taxon>
        <taxon>Malvales</taxon>
        <taxon>Malvaceae</taxon>
        <taxon>Malvoideae</taxon>
        <taxon>Hibiscus</taxon>
    </lineage>
</organism>
<dbReference type="GO" id="GO:0005730">
    <property type="term" value="C:nucleolus"/>
    <property type="evidence" value="ECO:0007669"/>
    <property type="project" value="TreeGrafter"/>
</dbReference>
<feature type="compositionally biased region" description="Acidic residues" evidence="1">
    <location>
        <begin position="7"/>
        <end position="17"/>
    </location>
</feature>
<evidence type="ECO:0000313" key="5">
    <source>
        <dbReference type="Proteomes" id="UP001165190"/>
    </source>
</evidence>
<comment type="caution">
    <text evidence="4">The sequence shown here is derived from an EMBL/GenBank/DDBJ whole genome shotgun (WGS) entry which is preliminary data.</text>
</comment>
<dbReference type="InterPro" id="IPR032436">
    <property type="entry name" value="URB1_C"/>
</dbReference>
<accession>A0A9W7HHR5</accession>
<dbReference type="Proteomes" id="UP001165190">
    <property type="component" value="Unassembled WGS sequence"/>
</dbReference>
<feature type="region of interest" description="Disordered" evidence="1">
    <location>
        <begin position="514"/>
        <end position="533"/>
    </location>
</feature>
<evidence type="ECO:0000259" key="2">
    <source>
        <dbReference type="Pfam" id="PF11707"/>
    </source>
</evidence>
<dbReference type="Pfam" id="PF11707">
    <property type="entry name" value="Npa1"/>
    <property type="match status" value="1"/>
</dbReference>
<feature type="domain" description="URB1 C-terminal" evidence="3">
    <location>
        <begin position="2025"/>
        <end position="2215"/>
    </location>
</feature>
<dbReference type="InterPro" id="IPR021714">
    <property type="entry name" value="URB1_N"/>
</dbReference>
<dbReference type="InterPro" id="IPR039844">
    <property type="entry name" value="URB1"/>
</dbReference>
<dbReference type="OrthoDB" id="72892at2759"/>
<evidence type="ECO:0000256" key="1">
    <source>
        <dbReference type="SAM" id="MobiDB-lite"/>
    </source>
</evidence>
<gene>
    <name evidence="4" type="ORF">HRI_001431900</name>
</gene>
<keyword evidence="5" id="KW-1185">Reference proteome</keyword>
<evidence type="ECO:0000259" key="3">
    <source>
        <dbReference type="Pfam" id="PF16201"/>
    </source>
</evidence>
<dbReference type="PANTHER" id="PTHR13500">
    <property type="entry name" value="NUCLEOLAR PRERIBOSOMAL-ASSOCIATED PROTEIN 1"/>
    <property type="match status" value="1"/>
</dbReference>
<feature type="region of interest" description="Disordered" evidence="1">
    <location>
        <begin position="1"/>
        <end position="23"/>
    </location>
</feature>
<sequence>MASDNGTESEFEGEQEEGVSKTTVIESSSFEAKLDELLHKIKSIEIKLFSNATKEFVKLLKTDAGAELLRLYVQTSPSLSELLEAWKLRQGKPGTSYALSLISAILCHPQGRRYNDKLGVSRALDKFARLIVDEKLEDVYKELSSKDGKRQNAALLLMGSVVRRGSGLASEVAKKFDFKLQGFSKLSEYKKRKQIDKKKHSTRKSFVGFAMSFLEMGKPGLLRWVLQQRDMYSGVLRGLGNDDDETVMYILATLRDRVLTEESLVPPGLRSVLFGSVTLEQLVNISGRENGGVAAELAYSVLLMVCTDPSNGLMPALDRKPNPLKGNPTRLLGVMKKLRATEVSYHKDLLLATLRGRPTLGAAYMNEFPYSVEDHASPIWFSSVSLAASLISSVAVGNPFGFLDAMSHDPPSFDSADVQDILSCICPRPLGRSVVTKGLLHSDFLVKHGALRLLLEALKLLDSFMGSLNRISGVSNQLMGKWVSLKQDIQNEVRTLLPDTQVLLTLLSSLGAHDRTPKSSLKRKPGLEKNSEKSSLKKLKAAVLNEDSDIIVGGISSVPDISMPEDHDMVADVHMTDELGTEREFLNVISEIWGLYPKSNPLVELKDVEMYFYSKLTDTLTIYLRTVPTVLEGSFDFFMNLLNSSALPIDLQCSLLSFLIEYIGCSPGNGKSNRTPLLMYRHLQTFINLLTLSPNSEIKNQAYILARAAMLSTGAFDRDLCEIDAWFLFLPGYSRTKSPIEVQTVEVLKSLSGVVISFLGDAISTIGNNLFKRWDIVRQHISCLEGFKGISPKFSPLTVCALDKCLRLLNSSSGTFSLSEKSMISLYVCNTLKYLLQTQVDARLLSDLIQSALSKGLGDRYSMVYDSGDFLCEWRPLKSLLYFSQNALYQHPQDFLSIDKTAIVDDSSFAKTLGEVKNVIRDEDCGELTGIVKAFYSAMLCATPEDLLMNFPSVMTISVKLGVAIPLLSSIIFSEQNFLVGLSNLWPEVFFPGLELALVTIHKKGSGDAEGMPSNIDFDTIESAATAFSLLLKQVPFHVLFSAVIHIDAFYLSEHSKMQDLLLTKRSEWTGGYVISCLRLVLFWFYRVRFFYRNKQLTEQEQLSDTCLILVKNMFSQLLTLEPEFECSMDSEVLLSAETLREVAETILCHPEVMSSLNCPMRWNKEVSQMTTGLVGNGLDTFLSLSRQRLHKLDHQILDLLTATLDYYLSVSKSHYSVIEDGEKRTFQRAFSSLVQRLFIVVRDRFDLCIASGDSQPLLSSFCALHALIQSISPFELLELGHWMFSRIDVNELTVENFHVLAALCVGFSIVGGAFEVLSAYLQQPLIKRVPYDFLWEVEEKTFDVNLLEDIYVKVCKLACNFKLDFTDSCLLRSVSAVYRQENMHHGEFHPSSVAMSRVIISTPVEMVSHCICRTSIVKAKLLHLLIEMSPLHLSVFGKLFLSILNKKFLPNGILMKEVSSCALSDQDQDHMMLLPSALSLLNSSFVKFEKQFYHHFKIIPSFYSKMLLNGFMHWKSFVSRDIFLEDYSDSLPSSAEELFNLVDGSLLGKSIHMLRYHFFLSGDSVKLKKRLELFNSVFPSSVTQEELIDCDATEMDFSSVNKSMNHINKVIAKISFCRMMLFPEDDKVLFMAKEADEGLKETSLILGSNKVDSSRMHFMNALVGAWQWIVKKLPILPAYSTSILASNGDCVCLYRCLEVFILRNIFQLTRKMHDYLFQLQSIPFVEQLMRSTLLHRFEDSNTLRILRSILLLLSEGKFSRVLCLQMLLGHSQFGSMIHSISKPSVSEIGTFFKPMSSILRLLVTHHIHSYMIDGKDDQEAAEMCKKQLEILKLLRILLSGANQSGFDSGNDNGINLKELHSLLLSSYGATLGEIDLEIYSLMNVIESIHSPGSEYITEMDYLWGTSATKVKKEQMLKHGASTDIMTDTEAVQEGLKIKYRENLPVDPKVCAATVLHFPYDRTASEEHLSLSKFRTDNLMDMIEPCSPGAGKILLYDPVFIMHFSIHSFSAGYIEPVEFTGLGLLAVAFVSTSSPDLGLRKLAYEVLSRFKISLEGYKKKKDVMRLHLLLMYIQNGIEEPWQRIPSVIALFAAETSLILLDTLHEHYSTLNKLLMDSSRVNMKQIPLFHDFFHSNAVNYRAQRLWILRLVYAGLNLEDDAWLYIRSSILETVMSFYVSPLSDAETKKIILQILKKSVQLHKTAHYLVEHCSLFPWLSSILSTYSRVLLGDEKKCFSTELAVVIEIVRVVISSNDIAEWLQSCALEQLMELTSHLYKLLVGGKKLINEYTAFVDPTLQIIISTLKMSRSRQMYQPHFTLSHEVLFEIYLAVNEGDIGRCSGNAKCALEAILLSGPPVDIFCMNREKLSSFLMWATSTALKSKSRKVFQWQECGLHVPIVSREASREESFASKLLRWLAASIIHGKLSWNSNISTAKFSDRSNSKNLQSLLEYVAKDDKEGNECSSDLEEMLAAQVFYLQQSLGINCSVLPSVVSALCLLLLSDDSKFTGSDFMHDLRTSMVTLCSKIRCPPELNPSWRWSFEQPWEEDSAQLTDLERMDEVHACQSLLLTLSNVLRRKSADFQGLSLQDVDESGVFEWETSILEPQ</sequence>
<dbReference type="Pfam" id="PF16201">
    <property type="entry name" value="NopRA1"/>
    <property type="match status" value="1"/>
</dbReference>
<name>A0A9W7HHR5_HIBTR</name>
<reference evidence="4" key="1">
    <citation type="submission" date="2023-05" db="EMBL/GenBank/DDBJ databases">
        <title>Genome and transcriptome analyses reveal genes involved in the formation of fine ridges on petal epidermal cells in Hibiscus trionum.</title>
        <authorList>
            <person name="Koshimizu S."/>
            <person name="Masuda S."/>
            <person name="Ishii T."/>
            <person name="Shirasu K."/>
            <person name="Hoshino A."/>
            <person name="Arita M."/>
        </authorList>
    </citation>
    <scope>NUCLEOTIDE SEQUENCE</scope>
    <source>
        <strain evidence="4">Hamamatsu line</strain>
    </source>
</reference>
<dbReference type="GO" id="GO:0000466">
    <property type="term" value="P:maturation of 5.8S rRNA from tricistronic rRNA transcript (SSU-rRNA, 5.8S rRNA, LSU-rRNA)"/>
    <property type="evidence" value="ECO:0007669"/>
    <property type="project" value="TreeGrafter"/>
</dbReference>
<proteinExistence type="predicted"/>
<protein>
    <submittedName>
        <fullName evidence="4">EMBRYO DEFECTIVE 2788</fullName>
    </submittedName>
</protein>